<name>A0A913X0W8_EXADI</name>
<proteinExistence type="predicted"/>
<dbReference type="RefSeq" id="XP_020897144.1">
    <property type="nucleotide sequence ID" value="XM_021041485.2"/>
</dbReference>
<dbReference type="CDD" id="cd00780">
    <property type="entry name" value="NTF2"/>
    <property type="match status" value="1"/>
</dbReference>
<keyword evidence="2" id="KW-0539">Nucleus</keyword>
<evidence type="ECO:0000256" key="2">
    <source>
        <dbReference type="RuleBase" id="RU369002"/>
    </source>
</evidence>
<dbReference type="Proteomes" id="UP000887567">
    <property type="component" value="Unplaced"/>
</dbReference>
<reference evidence="4" key="1">
    <citation type="submission" date="2022-11" db="UniProtKB">
        <authorList>
            <consortium name="EnsemblMetazoa"/>
        </authorList>
    </citation>
    <scope>IDENTIFICATION</scope>
</reference>
<dbReference type="SUPFAM" id="SSF54427">
    <property type="entry name" value="NTF2-like"/>
    <property type="match status" value="1"/>
</dbReference>
<dbReference type="GeneID" id="110236009"/>
<dbReference type="InterPro" id="IPR032710">
    <property type="entry name" value="NTF2-like_dom_sf"/>
</dbReference>
<comment type="subcellular location">
    <subcellularLocation>
        <location evidence="2">Cytoplasm</location>
    </subcellularLocation>
    <subcellularLocation>
        <location evidence="2">Nucleus</location>
    </subcellularLocation>
</comment>
<dbReference type="FunFam" id="3.10.450.50:FF:000005">
    <property type="entry name" value="Nuclear transport factor 2"/>
    <property type="match status" value="1"/>
</dbReference>
<dbReference type="PANTHER" id="PTHR12612">
    <property type="entry name" value="NUCLEAR TRANSPORT FACTOR 2"/>
    <property type="match status" value="1"/>
</dbReference>
<dbReference type="AlphaFoldDB" id="A0A913X0W8"/>
<dbReference type="PROSITE" id="PS50177">
    <property type="entry name" value="NTF2_DOMAIN"/>
    <property type="match status" value="1"/>
</dbReference>
<dbReference type="GO" id="GO:0051028">
    <property type="term" value="P:mRNA transport"/>
    <property type="evidence" value="ECO:0007669"/>
    <property type="project" value="UniProtKB-UniRule"/>
</dbReference>
<protein>
    <recommendedName>
        <fullName evidence="2">Nuclear transport factor 2</fullName>
        <shortName evidence="2">NTF-2</shortName>
    </recommendedName>
</protein>
<keyword evidence="5" id="KW-1185">Reference proteome</keyword>
<evidence type="ECO:0000256" key="1">
    <source>
        <dbReference type="ARBA" id="ARBA00022490"/>
    </source>
</evidence>
<dbReference type="OrthoDB" id="6507044at2759"/>
<dbReference type="InterPro" id="IPR045875">
    <property type="entry name" value="NTF2"/>
</dbReference>
<dbReference type="OMA" id="QFVEYYY"/>
<keyword evidence="2" id="KW-0813">Transport</keyword>
<dbReference type="InterPro" id="IPR002075">
    <property type="entry name" value="NTF2_dom"/>
</dbReference>
<dbReference type="KEGG" id="epa:110236009"/>
<feature type="domain" description="NTF2" evidence="3">
    <location>
        <begin position="8"/>
        <end position="122"/>
    </location>
</feature>
<dbReference type="EnsemblMetazoa" id="XM_021041485.2">
    <property type="protein sequence ID" value="XP_020897144.1"/>
    <property type="gene ID" value="LOC110236009"/>
</dbReference>
<dbReference type="Pfam" id="PF02136">
    <property type="entry name" value="NTF2"/>
    <property type="match status" value="1"/>
</dbReference>
<evidence type="ECO:0000259" key="3">
    <source>
        <dbReference type="PROSITE" id="PS50177"/>
    </source>
</evidence>
<dbReference type="GO" id="GO:0005737">
    <property type="term" value="C:cytoplasm"/>
    <property type="evidence" value="ECO:0007669"/>
    <property type="project" value="UniProtKB-SubCell"/>
</dbReference>
<keyword evidence="1 2" id="KW-0963">Cytoplasm</keyword>
<comment type="function">
    <text evidence="2">Has a role in nuclear-cytoplasmic transport of proteins and mRNAs.</text>
</comment>
<evidence type="ECO:0000313" key="5">
    <source>
        <dbReference type="Proteomes" id="UP000887567"/>
    </source>
</evidence>
<sequence length="127" mass="14628">MNPNFESIGKQFVNEYYSRFDTNRAYLKELYRPFSMLTFEGDQFQGVDAIITKLTSLPFQTVAHVITTTDVQPSPNNGVLVFTVGQLKTDNDPPHSFSQTFLLMPEDKELQSYYVLNDLFRLSLHHA</sequence>
<organism evidence="4 5">
    <name type="scientific">Exaiptasia diaphana</name>
    <name type="common">Tropical sea anemone</name>
    <name type="synonym">Aiptasia pulchella</name>
    <dbReference type="NCBI Taxonomy" id="2652724"/>
    <lineage>
        <taxon>Eukaryota</taxon>
        <taxon>Metazoa</taxon>
        <taxon>Cnidaria</taxon>
        <taxon>Anthozoa</taxon>
        <taxon>Hexacorallia</taxon>
        <taxon>Actiniaria</taxon>
        <taxon>Aiptasiidae</taxon>
        <taxon>Exaiptasia</taxon>
    </lineage>
</organism>
<dbReference type="GO" id="GO:0006606">
    <property type="term" value="P:protein import into nucleus"/>
    <property type="evidence" value="ECO:0007669"/>
    <property type="project" value="UniProtKB-ARBA"/>
</dbReference>
<accession>A0A913X0W8</accession>
<keyword evidence="2" id="KW-0653">Protein transport</keyword>
<evidence type="ECO:0000313" key="4">
    <source>
        <dbReference type="EnsemblMetazoa" id="XP_020897144.1"/>
    </source>
</evidence>
<dbReference type="InterPro" id="IPR018222">
    <property type="entry name" value="Nuclear_transport_factor_2_euk"/>
</dbReference>
<dbReference type="Gene3D" id="3.10.450.50">
    <property type="match status" value="1"/>
</dbReference>
<dbReference type="GO" id="GO:0005635">
    <property type="term" value="C:nuclear envelope"/>
    <property type="evidence" value="ECO:0007669"/>
    <property type="project" value="UniProtKB-ARBA"/>
</dbReference>